<evidence type="ECO:0000313" key="2">
    <source>
        <dbReference type="Proteomes" id="UP000054776"/>
    </source>
</evidence>
<keyword evidence="2" id="KW-1185">Reference proteome</keyword>
<dbReference type="EMBL" id="JYDH01002731">
    <property type="protein sequence ID" value="KRY07675.1"/>
    <property type="molecule type" value="Genomic_DNA"/>
</dbReference>
<dbReference type="Proteomes" id="UP000054776">
    <property type="component" value="Unassembled WGS sequence"/>
</dbReference>
<protein>
    <submittedName>
        <fullName evidence="1">Uncharacterized protein</fullName>
    </submittedName>
</protein>
<dbReference type="InParanoid" id="A0A0V0Z5I9"/>
<reference evidence="1 2" key="1">
    <citation type="submission" date="2015-01" db="EMBL/GenBank/DDBJ databases">
        <title>Evolution of Trichinella species and genotypes.</title>
        <authorList>
            <person name="Korhonen P.K."/>
            <person name="Edoardo P."/>
            <person name="Giuseppe L.R."/>
            <person name="Gasser R.B."/>
        </authorList>
    </citation>
    <scope>NUCLEOTIDE SEQUENCE [LARGE SCALE GENOMIC DNA]</scope>
    <source>
        <strain evidence="1">ISS3</strain>
    </source>
</reference>
<dbReference type="AlphaFoldDB" id="A0A0V0Z5I9"/>
<evidence type="ECO:0000313" key="1">
    <source>
        <dbReference type="EMBL" id="KRY07675.1"/>
    </source>
</evidence>
<gene>
    <name evidence="1" type="ORF">T01_14686</name>
</gene>
<accession>A0A0V0Z5I9</accession>
<organism evidence="1 2">
    <name type="scientific">Trichinella spiralis</name>
    <name type="common">Trichina worm</name>
    <dbReference type="NCBI Taxonomy" id="6334"/>
    <lineage>
        <taxon>Eukaryota</taxon>
        <taxon>Metazoa</taxon>
        <taxon>Ecdysozoa</taxon>
        <taxon>Nematoda</taxon>
        <taxon>Enoplea</taxon>
        <taxon>Dorylaimia</taxon>
        <taxon>Trichinellida</taxon>
        <taxon>Trichinellidae</taxon>
        <taxon>Trichinella</taxon>
    </lineage>
</organism>
<name>A0A0V0Z5I9_TRISP</name>
<sequence length="47" mass="5676">MIHLRQIKDANFDTDNFFFDPVFFTVLFQSILVYNEPVVELIAQNYY</sequence>
<comment type="caution">
    <text evidence="1">The sequence shown here is derived from an EMBL/GenBank/DDBJ whole genome shotgun (WGS) entry which is preliminary data.</text>
</comment>
<proteinExistence type="predicted"/>